<keyword evidence="9" id="KW-0408">Iron</keyword>
<evidence type="ECO:0000256" key="1">
    <source>
        <dbReference type="ARBA" id="ARBA00001954"/>
    </source>
</evidence>
<dbReference type="InterPro" id="IPR051682">
    <property type="entry name" value="Mito_Persulfide_Diox"/>
</dbReference>
<evidence type="ECO:0000256" key="3">
    <source>
        <dbReference type="ARBA" id="ARBA00006759"/>
    </source>
</evidence>
<keyword evidence="4" id="KW-0479">Metal-binding</keyword>
<dbReference type="GO" id="GO:0050313">
    <property type="term" value="F:sulfur dioxygenase activity"/>
    <property type="evidence" value="ECO:0007669"/>
    <property type="project" value="UniProtKB-EC"/>
</dbReference>
<protein>
    <recommendedName>
        <fullName evidence="12">persulfide dioxygenase</fullName>
        <ecNumber evidence="12">1.13.11.18</ecNumber>
    </recommendedName>
    <alternativeName>
        <fullName evidence="13">Sulfur dioxygenase ETHE1</fullName>
    </alternativeName>
</protein>
<evidence type="ECO:0000256" key="10">
    <source>
        <dbReference type="ARBA" id="ARBA00023128"/>
    </source>
</evidence>
<dbReference type="EMBL" id="CAJNJA010077164">
    <property type="protein sequence ID" value="CAE7919478.1"/>
    <property type="molecule type" value="Genomic_DNA"/>
</dbReference>
<dbReference type="SUPFAM" id="SSF56281">
    <property type="entry name" value="Metallo-hydrolase/oxidoreductase"/>
    <property type="match status" value="1"/>
</dbReference>
<evidence type="ECO:0000313" key="15">
    <source>
        <dbReference type="EMBL" id="CAE7919478.1"/>
    </source>
</evidence>
<dbReference type="InterPro" id="IPR036866">
    <property type="entry name" value="RibonucZ/Hydroxyglut_hydro"/>
</dbReference>
<evidence type="ECO:0000256" key="4">
    <source>
        <dbReference type="ARBA" id="ARBA00022723"/>
    </source>
</evidence>
<gene>
    <name evidence="15" type="primary">Ethe1</name>
    <name evidence="15" type="ORF">SNEC2469_LOCUS31629</name>
</gene>
<evidence type="ECO:0000256" key="6">
    <source>
        <dbReference type="ARBA" id="ARBA00022964"/>
    </source>
</evidence>
<evidence type="ECO:0000256" key="8">
    <source>
        <dbReference type="ARBA" id="ARBA00023002"/>
    </source>
</evidence>
<evidence type="ECO:0000256" key="2">
    <source>
        <dbReference type="ARBA" id="ARBA00004173"/>
    </source>
</evidence>
<keyword evidence="5" id="KW-0809">Transit peptide</keyword>
<comment type="similarity">
    <text evidence="3">Belongs to the metallo-beta-lactamase superfamily. Glyoxalase II family.</text>
</comment>
<keyword evidence="6" id="KW-0223">Dioxygenase</keyword>
<dbReference type="GO" id="GO:0046872">
    <property type="term" value="F:metal ion binding"/>
    <property type="evidence" value="ECO:0007669"/>
    <property type="project" value="UniProtKB-KW"/>
</dbReference>
<dbReference type="AlphaFoldDB" id="A0A813BQX0"/>
<keyword evidence="16" id="KW-1185">Reference proteome</keyword>
<dbReference type="GO" id="GO:0070813">
    <property type="term" value="P:hydrogen sulfide metabolic process"/>
    <property type="evidence" value="ECO:0007669"/>
    <property type="project" value="TreeGrafter"/>
</dbReference>
<dbReference type="SMART" id="SM00849">
    <property type="entry name" value="Lactamase_B"/>
    <property type="match status" value="1"/>
</dbReference>
<evidence type="ECO:0000256" key="5">
    <source>
        <dbReference type="ARBA" id="ARBA00022946"/>
    </source>
</evidence>
<evidence type="ECO:0000256" key="13">
    <source>
        <dbReference type="ARBA" id="ARBA00077964"/>
    </source>
</evidence>
<dbReference type="Gene3D" id="3.60.15.10">
    <property type="entry name" value="Ribonuclease Z/Hydroxyacylglutathione hydrolase-like"/>
    <property type="match status" value="1"/>
</dbReference>
<keyword evidence="8" id="KW-0560">Oxidoreductase</keyword>
<dbReference type="PANTHER" id="PTHR43084:SF1">
    <property type="entry name" value="PERSULFIDE DIOXYGENASE ETHE1, MITOCHONDRIAL"/>
    <property type="match status" value="1"/>
</dbReference>
<dbReference type="EC" id="1.13.11.18" evidence="12"/>
<dbReference type="InterPro" id="IPR001279">
    <property type="entry name" value="Metallo-B-lactamas"/>
</dbReference>
<dbReference type="GO" id="GO:0006749">
    <property type="term" value="P:glutathione metabolic process"/>
    <property type="evidence" value="ECO:0007669"/>
    <property type="project" value="InterPro"/>
</dbReference>
<dbReference type="InterPro" id="IPR044528">
    <property type="entry name" value="POD-like_MBL-fold"/>
</dbReference>
<comment type="subcellular location">
    <subcellularLocation>
        <location evidence="2">Mitochondrion</location>
    </subcellularLocation>
</comment>
<dbReference type="FunFam" id="3.60.15.10:FF:000013">
    <property type="entry name" value="Persulfide dioxygenase ETHE1, mitochondrial"/>
    <property type="match status" value="1"/>
</dbReference>
<evidence type="ECO:0000313" key="16">
    <source>
        <dbReference type="Proteomes" id="UP000601435"/>
    </source>
</evidence>
<evidence type="ECO:0000256" key="9">
    <source>
        <dbReference type="ARBA" id="ARBA00023004"/>
    </source>
</evidence>
<dbReference type="Pfam" id="PF00753">
    <property type="entry name" value="Lactamase_B"/>
    <property type="match status" value="1"/>
</dbReference>
<feature type="domain" description="Metallo-beta-lactamase" evidence="14">
    <location>
        <begin position="282"/>
        <end position="445"/>
    </location>
</feature>
<comment type="catalytic activity">
    <reaction evidence="11">
        <text>S-sulfanylglutathione + O2 + H2O = sulfite + glutathione + 2 H(+)</text>
        <dbReference type="Rhea" id="RHEA:12981"/>
        <dbReference type="ChEBI" id="CHEBI:15377"/>
        <dbReference type="ChEBI" id="CHEBI:15378"/>
        <dbReference type="ChEBI" id="CHEBI:15379"/>
        <dbReference type="ChEBI" id="CHEBI:17359"/>
        <dbReference type="ChEBI" id="CHEBI:57925"/>
        <dbReference type="ChEBI" id="CHEBI:58905"/>
        <dbReference type="EC" id="1.13.11.18"/>
    </reaction>
</comment>
<dbReference type="InterPro" id="IPR029021">
    <property type="entry name" value="Prot-tyrosine_phosphatase-like"/>
</dbReference>
<dbReference type="PANTHER" id="PTHR43084">
    <property type="entry name" value="PERSULFIDE DIOXYGENASE ETHE1"/>
    <property type="match status" value="1"/>
</dbReference>
<dbReference type="Proteomes" id="UP000601435">
    <property type="component" value="Unassembled WGS sequence"/>
</dbReference>
<dbReference type="Gene3D" id="3.90.190.10">
    <property type="entry name" value="Protein tyrosine phosphatase superfamily"/>
    <property type="match status" value="1"/>
</dbReference>
<name>A0A813BQX0_9DINO</name>
<evidence type="ECO:0000256" key="12">
    <source>
        <dbReference type="ARBA" id="ARBA00066686"/>
    </source>
</evidence>
<keyword evidence="10" id="KW-0496">Mitochondrion</keyword>
<evidence type="ECO:0000256" key="11">
    <source>
        <dbReference type="ARBA" id="ARBA00050990"/>
    </source>
</evidence>
<organism evidence="15 16">
    <name type="scientific">Symbiodinium necroappetens</name>
    <dbReference type="NCBI Taxonomy" id="1628268"/>
    <lineage>
        <taxon>Eukaryota</taxon>
        <taxon>Sar</taxon>
        <taxon>Alveolata</taxon>
        <taxon>Dinophyceae</taxon>
        <taxon>Suessiales</taxon>
        <taxon>Symbiodiniaceae</taxon>
        <taxon>Symbiodinium</taxon>
    </lineage>
</organism>
<reference evidence="15" key="1">
    <citation type="submission" date="2021-02" db="EMBL/GenBank/DDBJ databases">
        <authorList>
            <person name="Dougan E. K."/>
            <person name="Rhodes N."/>
            <person name="Thang M."/>
            <person name="Chan C."/>
        </authorList>
    </citation>
    <scope>NUCLEOTIDE SEQUENCE</scope>
</reference>
<evidence type="ECO:0000259" key="14">
    <source>
        <dbReference type="SMART" id="SM00849"/>
    </source>
</evidence>
<dbReference type="OrthoDB" id="449487at2759"/>
<accession>A0A813BQX0</accession>
<dbReference type="CDD" id="cd07724">
    <property type="entry name" value="POD-like_MBL-fold"/>
    <property type="match status" value="1"/>
</dbReference>
<evidence type="ECO:0000256" key="7">
    <source>
        <dbReference type="ARBA" id="ARBA00022990"/>
    </source>
</evidence>
<sequence length="509" mass="55909">VVDDDLPAVVVLEDDVRLVDNFKARLGELMSNLPEDWEVCLLGAIGCVNPVKEPSYMKFYSFCRSERIHKCVSMPALGLVELQRQQEVLLNAMGCSAGAPIKDKVKLEALQNMQARFPLRRPALPGDILVSGNLPCDVVGQLAGHCKGWLYLNETSDEHYFPAAIRAEGCELEVIPFKPSKDLPTSVVEELVSCIARLPRPLMIQCTSANRAAIAMLAWMAKMRGYTPGYIDLLVADLQIDTVRAEAKAWLLSRLPSLGQRDGSPLIQQSPEVRQFFDSVSSTLTYLIACPATKQAVLIDPVLEHKDRDLKAITELGLQLKYVLNTHCHADHVTSGGAIRKECPHVQTIISKSSGAQADIHVQHGDKVAFGDLALEVRATPGHTDGCVTYVLVTQTATFAFTGDTLLIRGCGRTDFQQGNSFTLHDSVHSQIFTLPDDALVCPGHDYKDRGISTVLEEKMFNPRLTKSPEDFAKLMEDLNLPNPKQIDIAVPANMACGVQFDPSENLPI</sequence>
<feature type="non-terminal residue" evidence="15">
    <location>
        <position position="1"/>
    </location>
</feature>
<comment type="caution">
    <text evidence="15">The sequence shown here is derived from an EMBL/GenBank/DDBJ whole genome shotgun (WGS) entry which is preliminary data.</text>
</comment>
<dbReference type="GO" id="GO:0005739">
    <property type="term" value="C:mitochondrion"/>
    <property type="evidence" value="ECO:0007669"/>
    <property type="project" value="UniProtKB-SubCell"/>
</dbReference>
<keyword evidence="7" id="KW-0007">Acetylation</keyword>
<proteinExistence type="inferred from homology"/>
<comment type="cofactor">
    <cofactor evidence="1">
        <name>Fe(2+)</name>
        <dbReference type="ChEBI" id="CHEBI:29033"/>
    </cofactor>
</comment>